<dbReference type="InterPro" id="IPR006671">
    <property type="entry name" value="Cyclin_N"/>
</dbReference>
<evidence type="ECO:0000313" key="3">
    <source>
        <dbReference type="EMBL" id="CAH7686962.1"/>
    </source>
</evidence>
<dbReference type="AlphaFoldDB" id="A0AAV0BN13"/>
<keyword evidence="1" id="KW-0195">Cyclin</keyword>
<evidence type="ECO:0000313" key="4">
    <source>
        <dbReference type="Proteomes" id="UP001153365"/>
    </source>
</evidence>
<comment type="similarity">
    <text evidence="1">Belongs to the cyclin family.</text>
</comment>
<sequence>KWIWKPADMRTTPLRLVGINWESENFLCGRAINWVIKISVSLQLPQLIIATASVYLHRFYMRKSVRRYYPKVMSATALFLATKVKEIPRKLEYIVREYLRIDENGDEIQPGNLTPDNSEVCLSIE</sequence>
<feature type="domain" description="Cyclin-like" evidence="2">
    <location>
        <begin position="33"/>
        <end position="110"/>
    </location>
</feature>
<dbReference type="EMBL" id="CALTRL010005826">
    <property type="protein sequence ID" value="CAH7686962.1"/>
    <property type="molecule type" value="Genomic_DNA"/>
</dbReference>
<reference evidence="3" key="1">
    <citation type="submission" date="2022-06" db="EMBL/GenBank/DDBJ databases">
        <authorList>
            <consortium name="SYNGENTA / RWTH Aachen University"/>
        </authorList>
    </citation>
    <scope>NUCLEOTIDE SEQUENCE</scope>
</reference>
<dbReference type="GO" id="GO:0006357">
    <property type="term" value="P:regulation of transcription by RNA polymerase II"/>
    <property type="evidence" value="ECO:0007669"/>
    <property type="project" value="InterPro"/>
</dbReference>
<dbReference type="Proteomes" id="UP001153365">
    <property type="component" value="Unassembled WGS sequence"/>
</dbReference>
<proteinExistence type="inferred from homology"/>
<evidence type="ECO:0000256" key="1">
    <source>
        <dbReference type="RuleBase" id="RU000383"/>
    </source>
</evidence>
<protein>
    <submittedName>
        <fullName evidence="3">Cyclin-like protein</fullName>
    </submittedName>
</protein>
<name>A0AAV0BN13_PHAPC</name>
<keyword evidence="4" id="KW-1185">Reference proteome</keyword>
<evidence type="ECO:0000259" key="2">
    <source>
        <dbReference type="SMART" id="SM00385"/>
    </source>
</evidence>
<organism evidence="3 4">
    <name type="scientific">Phakopsora pachyrhizi</name>
    <name type="common">Asian soybean rust disease fungus</name>
    <dbReference type="NCBI Taxonomy" id="170000"/>
    <lineage>
        <taxon>Eukaryota</taxon>
        <taxon>Fungi</taxon>
        <taxon>Dikarya</taxon>
        <taxon>Basidiomycota</taxon>
        <taxon>Pucciniomycotina</taxon>
        <taxon>Pucciniomycetes</taxon>
        <taxon>Pucciniales</taxon>
        <taxon>Phakopsoraceae</taxon>
        <taxon>Phakopsora</taxon>
    </lineage>
</organism>
<feature type="non-terminal residue" evidence="3">
    <location>
        <position position="1"/>
    </location>
</feature>
<dbReference type="SUPFAM" id="SSF47954">
    <property type="entry name" value="Cyclin-like"/>
    <property type="match status" value="1"/>
</dbReference>
<dbReference type="Gene3D" id="1.10.472.10">
    <property type="entry name" value="Cyclin-like"/>
    <property type="match status" value="1"/>
</dbReference>
<dbReference type="InterPro" id="IPR036915">
    <property type="entry name" value="Cyclin-like_sf"/>
</dbReference>
<dbReference type="SMART" id="SM00385">
    <property type="entry name" value="CYCLIN"/>
    <property type="match status" value="1"/>
</dbReference>
<dbReference type="InterPro" id="IPR013763">
    <property type="entry name" value="Cyclin-like_dom"/>
</dbReference>
<accession>A0AAV0BN13</accession>
<gene>
    <name evidence="3" type="ORF">PPACK8108_LOCUS21677</name>
</gene>
<dbReference type="InterPro" id="IPR043198">
    <property type="entry name" value="Cyclin/Ssn8"/>
</dbReference>
<dbReference type="GO" id="GO:0016538">
    <property type="term" value="F:cyclin-dependent protein serine/threonine kinase regulator activity"/>
    <property type="evidence" value="ECO:0007669"/>
    <property type="project" value="InterPro"/>
</dbReference>
<dbReference type="Pfam" id="PF00134">
    <property type="entry name" value="Cyclin_N"/>
    <property type="match status" value="1"/>
</dbReference>
<comment type="caution">
    <text evidence="3">The sequence shown here is derived from an EMBL/GenBank/DDBJ whole genome shotgun (WGS) entry which is preliminary data.</text>
</comment>
<dbReference type="PANTHER" id="PTHR10026">
    <property type="entry name" value="CYCLIN"/>
    <property type="match status" value="1"/>
</dbReference>